<name>A0ABV2MXE4_9HYPH</name>
<proteinExistence type="predicted"/>
<gene>
    <name evidence="1" type="ORF">ABID37_001685</name>
</gene>
<protein>
    <recommendedName>
        <fullName evidence="3">Nuclear transport factor 2 family protein</fullName>
    </recommendedName>
</protein>
<evidence type="ECO:0008006" key="3">
    <source>
        <dbReference type="Google" id="ProtNLM"/>
    </source>
</evidence>
<dbReference type="SUPFAM" id="SSF54427">
    <property type="entry name" value="NTF2-like"/>
    <property type="match status" value="1"/>
</dbReference>
<dbReference type="Gene3D" id="3.10.450.50">
    <property type="match status" value="1"/>
</dbReference>
<evidence type="ECO:0000313" key="2">
    <source>
        <dbReference type="Proteomes" id="UP001549076"/>
    </source>
</evidence>
<dbReference type="RefSeq" id="WP_354193799.1">
    <property type="nucleotide sequence ID" value="NZ_JBEPML010000004.1"/>
</dbReference>
<dbReference type="EMBL" id="JBEPML010000004">
    <property type="protein sequence ID" value="MET3791477.1"/>
    <property type="molecule type" value="Genomic_DNA"/>
</dbReference>
<dbReference type="InterPro" id="IPR039437">
    <property type="entry name" value="FrzH/put_lumazine-bd"/>
</dbReference>
<evidence type="ECO:0000313" key="1">
    <source>
        <dbReference type="EMBL" id="MET3791477.1"/>
    </source>
</evidence>
<keyword evidence="2" id="KW-1185">Reference proteome</keyword>
<comment type="caution">
    <text evidence="1">The sequence shown here is derived from an EMBL/GenBank/DDBJ whole genome shotgun (WGS) entry which is preliminary data.</text>
</comment>
<dbReference type="Pfam" id="PF12893">
    <property type="entry name" value="Lumazine_bd_2"/>
    <property type="match status" value="1"/>
</dbReference>
<reference evidence="1 2" key="1">
    <citation type="submission" date="2024-06" db="EMBL/GenBank/DDBJ databases">
        <title>Genomic Encyclopedia of Type Strains, Phase IV (KMG-IV): sequencing the most valuable type-strain genomes for metagenomic binning, comparative biology and taxonomic classification.</title>
        <authorList>
            <person name="Goeker M."/>
        </authorList>
    </citation>
    <scope>NUCLEOTIDE SEQUENCE [LARGE SCALE GENOMIC DNA]</scope>
    <source>
        <strain evidence="1 2">DSM 27865</strain>
    </source>
</reference>
<dbReference type="Proteomes" id="UP001549076">
    <property type="component" value="Unassembled WGS sequence"/>
</dbReference>
<dbReference type="InterPro" id="IPR032710">
    <property type="entry name" value="NTF2-like_dom_sf"/>
</dbReference>
<organism evidence="1 2">
    <name type="scientific">Aquamicrobium terrae</name>
    <dbReference type="NCBI Taxonomy" id="1324945"/>
    <lineage>
        <taxon>Bacteria</taxon>
        <taxon>Pseudomonadati</taxon>
        <taxon>Pseudomonadota</taxon>
        <taxon>Alphaproteobacteria</taxon>
        <taxon>Hyphomicrobiales</taxon>
        <taxon>Phyllobacteriaceae</taxon>
        <taxon>Aquamicrobium</taxon>
    </lineage>
</organism>
<sequence>MSTTNAVEENVRAATQVYLDALFFGDVERFRSIFHPQAQLYSATEGKLVNLNVDAYMDLVANRPSPHDKGDERQDEIVSISVGSPTTAHVRVKDVYLPKRFVDELTFVLLDGKWQIVSKVWHFDI</sequence>
<accession>A0ABV2MXE4</accession>